<evidence type="ECO:0000256" key="6">
    <source>
        <dbReference type="ARBA" id="ARBA00023239"/>
    </source>
</evidence>
<dbReference type="GO" id="GO:0006144">
    <property type="term" value="P:purine nucleobase metabolic process"/>
    <property type="evidence" value="ECO:0007669"/>
    <property type="project" value="UniProtKB-KW"/>
</dbReference>
<comment type="catalytic activity">
    <reaction evidence="1">
        <text>5-hydroxy-2-oxo-4-ureido-2,5-dihydro-1H-imidazole-5-carboxylate + H(+) = (S)-allantoin + CO2</text>
        <dbReference type="Rhea" id="RHEA:26301"/>
        <dbReference type="ChEBI" id="CHEBI:15378"/>
        <dbReference type="ChEBI" id="CHEBI:15678"/>
        <dbReference type="ChEBI" id="CHEBI:16526"/>
        <dbReference type="ChEBI" id="CHEBI:58639"/>
        <dbReference type="EC" id="4.1.1.97"/>
    </reaction>
</comment>
<accession>A0A840BDI2</accession>
<keyword evidence="9" id="KW-1185">Reference proteome</keyword>
<gene>
    <name evidence="8" type="ORF">GGR36_000889</name>
</gene>
<dbReference type="NCBIfam" id="TIGR03164">
    <property type="entry name" value="UHCUDC"/>
    <property type="match status" value="1"/>
</dbReference>
<name>A0A840BDI2_9RHOO</name>
<comment type="caution">
    <text evidence="8">The sequence shown here is derived from an EMBL/GenBank/DDBJ whole genome shotgun (WGS) entry which is preliminary data.</text>
</comment>
<dbReference type="SUPFAM" id="SSF158694">
    <property type="entry name" value="UraD-Like"/>
    <property type="match status" value="1"/>
</dbReference>
<keyword evidence="5" id="KW-0210">Decarboxylase</keyword>
<sequence length="172" mass="18423">MPITPISAAALSGLTRDAFVAALDGIFEHSPWVAETAWSAGPFADRAALLAALVEAMRAAPRDLQLALIRAHPELAGRAAVRGELTVESRGEQSGAGLDACSPEEFAQLQQLNAAYVARFGFPFILAVRGYDRRGIISRFAERLAHTPEAEFDEALTQIARIAALRLADRVA</sequence>
<organism evidence="8 9">
    <name type="scientific">Niveibacterium umoris</name>
    <dbReference type="NCBI Taxonomy" id="1193620"/>
    <lineage>
        <taxon>Bacteria</taxon>
        <taxon>Pseudomonadati</taxon>
        <taxon>Pseudomonadota</taxon>
        <taxon>Betaproteobacteria</taxon>
        <taxon>Rhodocyclales</taxon>
        <taxon>Rhodocyclaceae</taxon>
        <taxon>Niveibacterium</taxon>
    </lineage>
</organism>
<dbReference type="Gene3D" id="1.10.3330.10">
    <property type="entry name" value="Oxo-4-hydroxy-4-carboxy-5-ureidoimidazoline decarboxylase"/>
    <property type="match status" value="1"/>
</dbReference>
<dbReference type="InterPro" id="IPR036778">
    <property type="entry name" value="OHCU_decarboxylase_sf"/>
</dbReference>
<dbReference type="PANTHER" id="PTHR43466">
    <property type="entry name" value="2-OXO-4-HYDROXY-4-CARBOXY-5-UREIDOIMIDAZOLINE DECARBOXYLASE-RELATED"/>
    <property type="match status" value="1"/>
</dbReference>
<dbReference type="AlphaFoldDB" id="A0A840BDI2"/>
<protein>
    <recommendedName>
        <fullName evidence="3">2-oxo-4-hydroxy-4-carboxy-5-ureidoimidazoline decarboxylase</fullName>
        <ecNumber evidence="3">4.1.1.97</ecNumber>
    </recommendedName>
</protein>
<dbReference type="RefSeq" id="WP_183632288.1">
    <property type="nucleotide sequence ID" value="NZ_BAABLE010000011.1"/>
</dbReference>
<evidence type="ECO:0000259" key="7">
    <source>
        <dbReference type="Pfam" id="PF09349"/>
    </source>
</evidence>
<dbReference type="InterPro" id="IPR017580">
    <property type="entry name" value="OHCU_decarboxylase-1"/>
</dbReference>
<dbReference type="GO" id="GO:0019628">
    <property type="term" value="P:urate catabolic process"/>
    <property type="evidence" value="ECO:0007669"/>
    <property type="project" value="UniProtKB-UniPathway"/>
</dbReference>
<dbReference type="Pfam" id="PF09349">
    <property type="entry name" value="OHCU_decarbox"/>
    <property type="match status" value="1"/>
</dbReference>
<proteinExistence type="predicted"/>
<keyword evidence="4" id="KW-0659">Purine metabolism</keyword>
<evidence type="ECO:0000256" key="3">
    <source>
        <dbReference type="ARBA" id="ARBA00012257"/>
    </source>
</evidence>
<reference evidence="8 9" key="1">
    <citation type="submission" date="2020-08" db="EMBL/GenBank/DDBJ databases">
        <title>Genomic Encyclopedia of Type Strains, Phase IV (KMG-IV): sequencing the most valuable type-strain genomes for metagenomic binning, comparative biology and taxonomic classification.</title>
        <authorList>
            <person name="Goeker M."/>
        </authorList>
    </citation>
    <scope>NUCLEOTIDE SEQUENCE [LARGE SCALE GENOMIC DNA]</scope>
    <source>
        <strain evidence="8 9">DSM 106739</strain>
    </source>
</reference>
<feature type="domain" description="Oxo-4-hydroxy-4-carboxy-5-ureidoimidazoline decarboxylase" evidence="7">
    <location>
        <begin position="14"/>
        <end position="168"/>
    </location>
</feature>
<keyword evidence="6 8" id="KW-0456">Lyase</keyword>
<evidence type="ECO:0000256" key="4">
    <source>
        <dbReference type="ARBA" id="ARBA00022631"/>
    </source>
</evidence>
<dbReference type="PANTHER" id="PTHR43466:SF1">
    <property type="entry name" value="2-OXO-4-HYDROXY-4-CARBOXY-5-UREIDOIMIDAZOLINE DECARBOXYLASE-RELATED"/>
    <property type="match status" value="1"/>
</dbReference>
<evidence type="ECO:0000256" key="2">
    <source>
        <dbReference type="ARBA" id="ARBA00004754"/>
    </source>
</evidence>
<evidence type="ECO:0000313" key="8">
    <source>
        <dbReference type="EMBL" id="MBB4011581.1"/>
    </source>
</evidence>
<evidence type="ECO:0000256" key="5">
    <source>
        <dbReference type="ARBA" id="ARBA00022793"/>
    </source>
</evidence>
<dbReference type="GO" id="GO:0000255">
    <property type="term" value="P:allantoin metabolic process"/>
    <property type="evidence" value="ECO:0007669"/>
    <property type="project" value="InterPro"/>
</dbReference>
<dbReference type="EMBL" id="JACIET010000001">
    <property type="protein sequence ID" value="MBB4011581.1"/>
    <property type="molecule type" value="Genomic_DNA"/>
</dbReference>
<evidence type="ECO:0000256" key="1">
    <source>
        <dbReference type="ARBA" id="ARBA00001163"/>
    </source>
</evidence>
<evidence type="ECO:0000313" key="9">
    <source>
        <dbReference type="Proteomes" id="UP000561045"/>
    </source>
</evidence>
<dbReference type="GO" id="GO:0051997">
    <property type="term" value="F:2-oxo-4-hydroxy-4-carboxy-5-ureidoimidazoline decarboxylase activity"/>
    <property type="evidence" value="ECO:0007669"/>
    <property type="project" value="UniProtKB-EC"/>
</dbReference>
<dbReference type="UniPathway" id="UPA00394">
    <property type="reaction ID" value="UER00652"/>
</dbReference>
<dbReference type="InterPro" id="IPR018020">
    <property type="entry name" value="OHCU_decarboxylase"/>
</dbReference>
<dbReference type="Proteomes" id="UP000561045">
    <property type="component" value="Unassembled WGS sequence"/>
</dbReference>
<dbReference type="EC" id="4.1.1.97" evidence="3"/>
<comment type="pathway">
    <text evidence="2">Purine metabolism; urate degradation; (S)-allantoin from urate: step 3/3.</text>
</comment>